<dbReference type="Gene3D" id="3.30.450.20">
    <property type="entry name" value="PAS domain"/>
    <property type="match status" value="1"/>
</dbReference>
<evidence type="ECO:0000256" key="2">
    <source>
        <dbReference type="ARBA" id="ARBA00012438"/>
    </source>
</evidence>
<dbReference type="PANTHER" id="PTHR41523:SF8">
    <property type="entry name" value="ETHYLENE RESPONSE SENSOR PROTEIN"/>
    <property type="match status" value="1"/>
</dbReference>
<keyword evidence="6 11" id="KW-0418">Kinase</keyword>
<dbReference type="SMART" id="SM00028">
    <property type="entry name" value="TPR"/>
    <property type="match status" value="6"/>
</dbReference>
<keyword evidence="9" id="KW-0472">Membrane</keyword>
<keyword evidence="12" id="KW-1185">Reference proteome</keyword>
<feature type="coiled-coil region" evidence="8">
    <location>
        <begin position="492"/>
        <end position="550"/>
    </location>
</feature>
<dbReference type="PANTHER" id="PTHR41523">
    <property type="entry name" value="TWO-COMPONENT SYSTEM SENSOR PROTEIN"/>
    <property type="match status" value="1"/>
</dbReference>
<evidence type="ECO:0000259" key="10">
    <source>
        <dbReference type="PROSITE" id="PS50109"/>
    </source>
</evidence>
<dbReference type="SUPFAM" id="SSF55874">
    <property type="entry name" value="ATPase domain of HSP90 chaperone/DNA topoisomerase II/histidine kinase"/>
    <property type="match status" value="1"/>
</dbReference>
<feature type="transmembrane region" description="Helical" evidence="9">
    <location>
        <begin position="466"/>
        <end position="486"/>
    </location>
</feature>
<dbReference type="Gene3D" id="1.25.40.10">
    <property type="entry name" value="Tetratricopeptide repeat domain"/>
    <property type="match status" value="2"/>
</dbReference>
<keyword evidence="3" id="KW-0597">Phosphoprotein</keyword>
<comment type="catalytic activity">
    <reaction evidence="1">
        <text>ATP + protein L-histidine = ADP + protein N-phospho-L-histidine.</text>
        <dbReference type="EC" id="2.7.13.3"/>
    </reaction>
</comment>
<evidence type="ECO:0000313" key="12">
    <source>
        <dbReference type="Proteomes" id="UP000199060"/>
    </source>
</evidence>
<evidence type="ECO:0000256" key="8">
    <source>
        <dbReference type="SAM" id="Coils"/>
    </source>
</evidence>
<keyword evidence="8" id="KW-0175">Coiled coil</keyword>
<dbReference type="InterPro" id="IPR011495">
    <property type="entry name" value="Sig_transdc_His_kin_sub2_dim/P"/>
</dbReference>
<dbReference type="InterPro" id="IPR011990">
    <property type="entry name" value="TPR-like_helical_dom_sf"/>
</dbReference>
<dbReference type="PROSITE" id="PS50109">
    <property type="entry name" value="HIS_KIN"/>
    <property type="match status" value="1"/>
</dbReference>
<dbReference type="SUPFAM" id="SSF48452">
    <property type="entry name" value="TPR-like"/>
    <property type="match status" value="3"/>
</dbReference>
<feature type="domain" description="Histidine kinase" evidence="10">
    <location>
        <begin position="512"/>
        <end position="703"/>
    </location>
</feature>
<keyword evidence="5" id="KW-0547">Nucleotide-binding</keyword>
<dbReference type="Pfam" id="PF13424">
    <property type="entry name" value="TPR_12"/>
    <property type="match status" value="2"/>
</dbReference>
<dbReference type="STRING" id="686796.SAMN04488104_100863"/>
<dbReference type="SMART" id="SM00387">
    <property type="entry name" value="HATPase_c"/>
    <property type="match status" value="1"/>
</dbReference>
<dbReference type="EMBL" id="FNAC01000008">
    <property type="protein sequence ID" value="SDC87783.1"/>
    <property type="molecule type" value="Genomic_DNA"/>
</dbReference>
<organism evidence="11 12">
    <name type="scientific">Algoriphagus faecimaris</name>
    <dbReference type="NCBI Taxonomy" id="686796"/>
    <lineage>
        <taxon>Bacteria</taxon>
        <taxon>Pseudomonadati</taxon>
        <taxon>Bacteroidota</taxon>
        <taxon>Cytophagia</taxon>
        <taxon>Cytophagales</taxon>
        <taxon>Cyclobacteriaceae</taxon>
        <taxon>Algoriphagus</taxon>
    </lineage>
</organism>
<evidence type="ECO:0000256" key="4">
    <source>
        <dbReference type="ARBA" id="ARBA00022679"/>
    </source>
</evidence>
<dbReference type="Pfam" id="PF07568">
    <property type="entry name" value="HisKA_2"/>
    <property type="match status" value="1"/>
</dbReference>
<dbReference type="Gene3D" id="3.30.565.10">
    <property type="entry name" value="Histidine kinase-like ATPase, C-terminal domain"/>
    <property type="match status" value="1"/>
</dbReference>
<dbReference type="InterPro" id="IPR003594">
    <property type="entry name" value="HATPase_dom"/>
</dbReference>
<reference evidence="12" key="1">
    <citation type="submission" date="2016-10" db="EMBL/GenBank/DDBJ databases">
        <authorList>
            <person name="Varghese N."/>
            <person name="Submissions S."/>
        </authorList>
    </citation>
    <scope>NUCLEOTIDE SEQUENCE [LARGE SCALE GENOMIC DNA]</scope>
    <source>
        <strain evidence="12">DSM 23095</strain>
    </source>
</reference>
<evidence type="ECO:0000256" key="3">
    <source>
        <dbReference type="ARBA" id="ARBA00022553"/>
    </source>
</evidence>
<keyword evidence="7" id="KW-0067">ATP-binding</keyword>
<gene>
    <name evidence="11" type="ORF">SAMN04488104_100863</name>
</gene>
<protein>
    <recommendedName>
        <fullName evidence="2">histidine kinase</fullName>
        <ecNumber evidence="2">2.7.13.3</ecNumber>
    </recommendedName>
</protein>
<dbReference type="Proteomes" id="UP000199060">
    <property type="component" value="Unassembled WGS sequence"/>
</dbReference>
<dbReference type="OrthoDB" id="9767435at2"/>
<dbReference type="GO" id="GO:0005524">
    <property type="term" value="F:ATP binding"/>
    <property type="evidence" value="ECO:0007669"/>
    <property type="project" value="UniProtKB-KW"/>
</dbReference>
<dbReference type="Pfam" id="PF02518">
    <property type="entry name" value="HATPase_c"/>
    <property type="match status" value="1"/>
</dbReference>
<evidence type="ECO:0000256" key="1">
    <source>
        <dbReference type="ARBA" id="ARBA00000085"/>
    </source>
</evidence>
<name>A0A1G6Q617_9BACT</name>
<evidence type="ECO:0000256" key="6">
    <source>
        <dbReference type="ARBA" id="ARBA00022777"/>
    </source>
</evidence>
<dbReference type="InterPro" id="IPR005467">
    <property type="entry name" value="His_kinase_dom"/>
</dbReference>
<dbReference type="Pfam" id="PF13181">
    <property type="entry name" value="TPR_8"/>
    <property type="match status" value="1"/>
</dbReference>
<proteinExistence type="predicted"/>
<dbReference type="InterPro" id="IPR019734">
    <property type="entry name" value="TPR_rpt"/>
</dbReference>
<evidence type="ECO:0000256" key="5">
    <source>
        <dbReference type="ARBA" id="ARBA00022741"/>
    </source>
</evidence>
<dbReference type="GO" id="GO:0004673">
    <property type="term" value="F:protein histidine kinase activity"/>
    <property type="evidence" value="ECO:0007669"/>
    <property type="project" value="UniProtKB-EC"/>
</dbReference>
<evidence type="ECO:0000256" key="7">
    <source>
        <dbReference type="ARBA" id="ARBA00022840"/>
    </source>
</evidence>
<accession>A0A1G6Q617</accession>
<keyword evidence="9" id="KW-0812">Transmembrane</keyword>
<evidence type="ECO:0000256" key="9">
    <source>
        <dbReference type="SAM" id="Phobius"/>
    </source>
</evidence>
<sequence>MSLGLKIYFYSIFISQVKRKNDAGRAPFFSVRVGDIFFEEYLKCKKLIFNYFLYYIKCVKTYFIPLLLLLQVYSYAQIVSREGEIQYLGVFEQTDDFGEEYLDVLEQAVKTLKNDSLRLRVINDLGYYYHTRNLNKSLELINQGLRDAQQLDNKFWEGKMQVSQGAILLRMERLDEAELVLRSALQKLPESETWLLLTNLGYVYERRGELGEAFEFATKTLKLGEKYGDKKAMAMAYSDISNLYWKQGKYEKGVEFGQKSLVLFEERGIKDLDYDFTLHVTGNNLVELGEYEQALPYFQQSTEIGKQYGFYNNLSDTYIALTELYRQTGDFENAETSGKEALKYAELLQNEFMVVRSLHSLGRLKNEEGNFESAIVYLERSIRTATEDFGDLYYLGLIYRDLSEAFERGGNISASFQAFKKYDELHEQVFNAEADQRIALLQTEMDVNQKESTISLQLEKLKRQEVIQIFTLVFTAVMVFFLFFLYRVFVKRKKYSLLLEKQNQEKEFLLKEIHHRVKNNLETISSLLALQTAQIENQELQEIMIESQNRVQSMGMIHQNLYQGENLAAIEMKNYFENLGRFIIDSFDASDRILLEVNMKSLELNVDRAIPIGLIVNELITNSLKYAFPDQRKGQIHISLEEKNRHLYLRIADDGVGMGATTQLKGTGFGSQLVELLTRQLDGKMTLSTQRGTELYFEFKIDQAA</sequence>
<keyword evidence="4" id="KW-0808">Transferase</keyword>
<dbReference type="AlphaFoldDB" id="A0A1G6Q617"/>
<evidence type="ECO:0000313" key="11">
    <source>
        <dbReference type="EMBL" id="SDC87783.1"/>
    </source>
</evidence>
<keyword evidence="9" id="KW-1133">Transmembrane helix</keyword>
<dbReference type="EC" id="2.7.13.3" evidence="2"/>
<dbReference type="InterPro" id="IPR036890">
    <property type="entry name" value="HATPase_C_sf"/>
</dbReference>